<protein>
    <recommendedName>
        <fullName evidence="3">Enoyl reductase (ER) domain-containing protein</fullName>
    </recommendedName>
</protein>
<gene>
    <name evidence="4" type="ORF">L284_06105</name>
</gene>
<dbReference type="InterPro" id="IPR020843">
    <property type="entry name" value="ER"/>
</dbReference>
<evidence type="ECO:0000256" key="1">
    <source>
        <dbReference type="ARBA" id="ARBA00022857"/>
    </source>
</evidence>
<proteinExistence type="predicted"/>
<dbReference type="eggNOG" id="COG0604">
    <property type="taxonomic scope" value="Bacteria"/>
</dbReference>
<dbReference type="SMART" id="SM00829">
    <property type="entry name" value="PKS_ER"/>
    <property type="match status" value="1"/>
</dbReference>
<dbReference type="Gene3D" id="3.90.180.10">
    <property type="entry name" value="Medium-chain alcohol dehydrogenases, catalytic domain"/>
    <property type="match status" value="1"/>
</dbReference>
<dbReference type="AlphaFoldDB" id="T0J7P3"/>
<dbReference type="InterPro" id="IPR011032">
    <property type="entry name" value="GroES-like_sf"/>
</dbReference>
<dbReference type="GO" id="GO:0016651">
    <property type="term" value="F:oxidoreductase activity, acting on NAD(P)H"/>
    <property type="evidence" value="ECO:0007669"/>
    <property type="project" value="TreeGrafter"/>
</dbReference>
<sequence length="345" mass="36345">MQTIYTELSNFSAHDDDDEDRVNAVFCSGAKSGPLLTFGETPEPRLGPDMVLIRVELVSIEAIDLIKLALYRSGLAEAPCSGAVGCQASGTVEAVGAHVTRFRLGDRVVGYHGCGSHAELFAAPEASTWHLPEGLDPSIAAAAPFTLAATSDTLHTRGKLQAGETILINHVTSSLGIMTVQLALEAGANVIGIARHPACDERLRGIGLAHILNEGRDDILARCLELTAGRGVDFVFDVSAGERAADLIRLVVPGGRYAALSAAGCLGAADYGRDGTAPAPQRLTIMPATPMQDPVLHGRVAKMLERVAKGELLLPIEYEFALCEAAEAYDFILGGSPFGHVVMRP</sequence>
<name>T0J7P3_9SPHN</name>
<comment type="caution">
    <text evidence="4">The sequence shown here is derived from an EMBL/GenBank/DDBJ whole genome shotgun (WGS) entry which is preliminary data.</text>
</comment>
<dbReference type="Pfam" id="PF00107">
    <property type="entry name" value="ADH_zinc_N"/>
    <property type="match status" value="1"/>
</dbReference>
<dbReference type="Proteomes" id="UP000015527">
    <property type="component" value="Unassembled WGS sequence"/>
</dbReference>
<dbReference type="EMBL" id="ATHL01000047">
    <property type="protein sequence ID" value="EQB17964.1"/>
    <property type="molecule type" value="Genomic_DNA"/>
</dbReference>
<keyword evidence="5" id="KW-1185">Reference proteome</keyword>
<evidence type="ECO:0000256" key="2">
    <source>
        <dbReference type="ARBA" id="ARBA00023002"/>
    </source>
</evidence>
<dbReference type="InterPro" id="IPR013154">
    <property type="entry name" value="ADH-like_N"/>
</dbReference>
<dbReference type="PATRIC" id="fig|1096930.3.peg.1211"/>
<feature type="domain" description="Enoyl reductase (ER)" evidence="3">
    <location>
        <begin position="33"/>
        <end position="343"/>
    </location>
</feature>
<dbReference type="InterPro" id="IPR036291">
    <property type="entry name" value="NAD(P)-bd_dom_sf"/>
</dbReference>
<accession>T0J7P3</accession>
<evidence type="ECO:0000313" key="4">
    <source>
        <dbReference type="EMBL" id="EQB17964.1"/>
    </source>
</evidence>
<dbReference type="SUPFAM" id="SSF51735">
    <property type="entry name" value="NAD(P)-binding Rossmann-fold domains"/>
    <property type="match status" value="1"/>
</dbReference>
<dbReference type="Gene3D" id="3.40.50.720">
    <property type="entry name" value="NAD(P)-binding Rossmann-like Domain"/>
    <property type="match status" value="1"/>
</dbReference>
<evidence type="ECO:0000259" key="3">
    <source>
        <dbReference type="SMART" id="SM00829"/>
    </source>
</evidence>
<dbReference type="PANTHER" id="PTHR48106">
    <property type="entry name" value="QUINONE OXIDOREDUCTASE PIG3-RELATED"/>
    <property type="match status" value="1"/>
</dbReference>
<reference evidence="4 5" key="1">
    <citation type="journal article" date="2013" name="Genome Announc.">
        <title>Genome Sequence of Novosphingobium lindaniclasticum LE124T, Isolated from a Hexachlorocyclohexane Dumpsite.</title>
        <authorList>
            <person name="Saxena A."/>
            <person name="Nayyar N."/>
            <person name="Sangwan N."/>
            <person name="Kumari R."/>
            <person name="Khurana J.P."/>
            <person name="Lal R."/>
        </authorList>
    </citation>
    <scope>NUCLEOTIDE SEQUENCE [LARGE SCALE GENOMIC DNA]</scope>
    <source>
        <strain evidence="4 5">LE124</strain>
    </source>
</reference>
<dbReference type="Pfam" id="PF08240">
    <property type="entry name" value="ADH_N"/>
    <property type="match status" value="1"/>
</dbReference>
<evidence type="ECO:0000313" key="5">
    <source>
        <dbReference type="Proteomes" id="UP000015527"/>
    </source>
</evidence>
<keyword evidence="1" id="KW-0521">NADP</keyword>
<organism evidence="4 5">
    <name type="scientific">Novosphingobium lindaniclasticum LE124</name>
    <dbReference type="NCBI Taxonomy" id="1096930"/>
    <lineage>
        <taxon>Bacteria</taxon>
        <taxon>Pseudomonadati</taxon>
        <taxon>Pseudomonadota</taxon>
        <taxon>Alphaproteobacteria</taxon>
        <taxon>Sphingomonadales</taxon>
        <taxon>Sphingomonadaceae</taxon>
        <taxon>Novosphingobium</taxon>
    </lineage>
</organism>
<keyword evidence="2" id="KW-0560">Oxidoreductase</keyword>
<dbReference type="SUPFAM" id="SSF50129">
    <property type="entry name" value="GroES-like"/>
    <property type="match status" value="1"/>
</dbReference>
<dbReference type="GO" id="GO:0070402">
    <property type="term" value="F:NADPH binding"/>
    <property type="evidence" value="ECO:0007669"/>
    <property type="project" value="TreeGrafter"/>
</dbReference>
<dbReference type="InterPro" id="IPR013149">
    <property type="entry name" value="ADH-like_C"/>
</dbReference>